<dbReference type="Gene3D" id="3.40.640.10">
    <property type="entry name" value="Type I PLP-dependent aspartate aminotransferase-like (Major domain)"/>
    <property type="match status" value="1"/>
</dbReference>
<dbReference type="PANTHER" id="PTHR11808">
    <property type="entry name" value="TRANS-SULFURATION ENZYME FAMILY MEMBER"/>
    <property type="match status" value="1"/>
</dbReference>
<evidence type="ECO:0000256" key="1">
    <source>
        <dbReference type="ARBA" id="ARBA00001933"/>
    </source>
</evidence>
<gene>
    <name evidence="9" type="ORF">PCOR1329_LOCUS2293</name>
</gene>
<comment type="similarity">
    <text evidence="3 8">Belongs to the trans-sulfuration enzymes family.</text>
</comment>
<comment type="cofactor">
    <cofactor evidence="1 8">
        <name>pyridoxal 5'-phosphate</name>
        <dbReference type="ChEBI" id="CHEBI:597326"/>
    </cofactor>
</comment>
<dbReference type="PANTHER" id="PTHR11808:SF15">
    <property type="entry name" value="CYSTATHIONINE GAMMA-LYASE"/>
    <property type="match status" value="1"/>
</dbReference>
<protein>
    <recommendedName>
        <fullName evidence="4">cystathionine gamma-lyase</fullName>
        <ecNumber evidence="4">4.4.1.1</ecNumber>
    </recommendedName>
    <alternativeName>
        <fullName evidence="7">Gamma-cystathionase</fullName>
    </alternativeName>
</protein>
<dbReference type="SUPFAM" id="SSF53383">
    <property type="entry name" value="PLP-dependent transferases"/>
    <property type="match status" value="1"/>
</dbReference>
<comment type="caution">
    <text evidence="9">The sequence shown here is derived from an EMBL/GenBank/DDBJ whole genome shotgun (WGS) entry which is preliminary data.</text>
</comment>
<keyword evidence="6" id="KW-0198">Cysteine biosynthesis</keyword>
<dbReference type="Proteomes" id="UP001189429">
    <property type="component" value="Unassembled WGS sequence"/>
</dbReference>
<dbReference type="PIRSF" id="PIRSF001434">
    <property type="entry name" value="CGS"/>
    <property type="match status" value="1"/>
</dbReference>
<evidence type="ECO:0000256" key="3">
    <source>
        <dbReference type="ARBA" id="ARBA00009077"/>
    </source>
</evidence>
<dbReference type="Gene3D" id="3.90.1150.10">
    <property type="entry name" value="Aspartate Aminotransferase, domain 1"/>
    <property type="match status" value="1"/>
</dbReference>
<dbReference type="EC" id="4.4.1.1" evidence="4"/>
<evidence type="ECO:0000256" key="6">
    <source>
        <dbReference type="ARBA" id="ARBA00023192"/>
    </source>
</evidence>
<evidence type="ECO:0000313" key="10">
    <source>
        <dbReference type="Proteomes" id="UP001189429"/>
    </source>
</evidence>
<evidence type="ECO:0000256" key="4">
    <source>
        <dbReference type="ARBA" id="ARBA00012085"/>
    </source>
</evidence>
<evidence type="ECO:0000256" key="8">
    <source>
        <dbReference type="RuleBase" id="RU362118"/>
    </source>
</evidence>
<dbReference type="InterPro" id="IPR015421">
    <property type="entry name" value="PyrdxlP-dep_Trfase_major"/>
</dbReference>
<dbReference type="InterPro" id="IPR000277">
    <property type="entry name" value="Cys/Met-Metab_PyrdxlP-dep_enz"/>
</dbReference>
<reference evidence="9" key="1">
    <citation type="submission" date="2023-10" db="EMBL/GenBank/DDBJ databases">
        <authorList>
            <person name="Chen Y."/>
            <person name="Shah S."/>
            <person name="Dougan E. K."/>
            <person name="Thang M."/>
            <person name="Chan C."/>
        </authorList>
    </citation>
    <scope>NUCLEOTIDE SEQUENCE [LARGE SCALE GENOMIC DNA]</scope>
</reference>
<evidence type="ECO:0000313" key="9">
    <source>
        <dbReference type="EMBL" id="CAK0791390.1"/>
    </source>
</evidence>
<dbReference type="EMBL" id="CAUYUJ010000570">
    <property type="protein sequence ID" value="CAK0791390.1"/>
    <property type="molecule type" value="Genomic_DNA"/>
</dbReference>
<evidence type="ECO:0000256" key="2">
    <source>
        <dbReference type="ARBA" id="ARBA00005038"/>
    </source>
</evidence>
<name>A0ABN9PET2_9DINO</name>
<sequence>MRRSAGPALGRLMKRGAEALESAGRRAAAARSRPPQASCKIETLAIHGGEQHDPGHGAVFPPITTATSFVRPSLEEGGSFGYSRCANPTRHAYETALAALEGGSSCVATASGMAATSLALELMEHGSHVIVMNGVYGGTFRLFEKVRRSTMGLEFTYLDLNDTESVRKAIRPNTRMIWAESPTNPLLGLVDIRKLAHDVQTRGPDSAQVEKILLCVDNTFATAWNQQPLKLGADVVMISSSKFIGGHSDMTGGALVTNDEALGSKLKFLNGAIGGIANPFDAYLALRGMKTLAVRMERQCSNAAKVAAFLEGHPQVTEVHYPGLPSSPHFDLCKRQMRTGGSVVTIRLRSSQGEADGAGALRRFFDRLRIWQLVESLGGVESMINHSASMSHASMTPEARAAVGIFDTTLRLSVGIEDVDDLIQDLGEALAA</sequence>
<evidence type="ECO:0000256" key="5">
    <source>
        <dbReference type="ARBA" id="ARBA00022898"/>
    </source>
</evidence>
<accession>A0ABN9PET2</accession>
<evidence type="ECO:0000256" key="7">
    <source>
        <dbReference type="ARBA" id="ARBA00029853"/>
    </source>
</evidence>
<dbReference type="InterPro" id="IPR015424">
    <property type="entry name" value="PyrdxlP-dep_Trfase"/>
</dbReference>
<dbReference type="InterPro" id="IPR015422">
    <property type="entry name" value="PyrdxlP-dep_Trfase_small"/>
</dbReference>
<keyword evidence="10" id="KW-1185">Reference proteome</keyword>
<comment type="pathway">
    <text evidence="2">Amino-acid biosynthesis; L-cysteine biosynthesis; L-cysteine from L-homocysteine and L-serine: step 2/2.</text>
</comment>
<dbReference type="CDD" id="cd00614">
    <property type="entry name" value="CGS_like"/>
    <property type="match status" value="1"/>
</dbReference>
<keyword evidence="6" id="KW-0028">Amino-acid biosynthesis</keyword>
<keyword evidence="5 8" id="KW-0663">Pyridoxal phosphate</keyword>
<dbReference type="Pfam" id="PF01053">
    <property type="entry name" value="Cys_Met_Meta_PP"/>
    <property type="match status" value="1"/>
</dbReference>
<proteinExistence type="inferred from homology"/>
<organism evidence="9 10">
    <name type="scientific">Prorocentrum cordatum</name>
    <dbReference type="NCBI Taxonomy" id="2364126"/>
    <lineage>
        <taxon>Eukaryota</taxon>
        <taxon>Sar</taxon>
        <taxon>Alveolata</taxon>
        <taxon>Dinophyceae</taxon>
        <taxon>Prorocentrales</taxon>
        <taxon>Prorocentraceae</taxon>
        <taxon>Prorocentrum</taxon>
    </lineage>
</organism>